<dbReference type="EMBL" id="JAKWBL010000003">
    <property type="protein sequence ID" value="MCH5599309.1"/>
    <property type="molecule type" value="Genomic_DNA"/>
</dbReference>
<comment type="caution">
    <text evidence="3">The sequence shown here is derived from an EMBL/GenBank/DDBJ whole genome shotgun (WGS) entry which is preliminary data.</text>
</comment>
<protein>
    <submittedName>
        <fullName evidence="3">Formylglycine-generating enzyme family protein</fullName>
    </submittedName>
</protein>
<accession>A0ABS9SLQ7</accession>
<proteinExistence type="predicted"/>
<feature type="domain" description="Sulfatase-modifying factor enzyme-like" evidence="2">
    <location>
        <begin position="2"/>
        <end position="54"/>
    </location>
</feature>
<dbReference type="Pfam" id="PF03781">
    <property type="entry name" value="FGE-sulfatase"/>
    <property type="match status" value="1"/>
</dbReference>
<reference evidence="3 4" key="1">
    <citation type="submission" date="2022-02" db="EMBL/GenBank/DDBJ databases">
        <authorList>
            <person name="Min J."/>
        </authorList>
    </citation>
    <scope>NUCLEOTIDE SEQUENCE [LARGE SCALE GENOMIC DNA]</scope>
    <source>
        <strain evidence="3 4">GR10-1</strain>
    </source>
</reference>
<dbReference type="PANTHER" id="PTHR23150">
    <property type="entry name" value="SULFATASE MODIFYING FACTOR 1, 2"/>
    <property type="match status" value="1"/>
</dbReference>
<evidence type="ECO:0000256" key="1">
    <source>
        <dbReference type="SAM" id="MobiDB-lite"/>
    </source>
</evidence>
<gene>
    <name evidence="3" type="ORF">MKP09_16030</name>
</gene>
<dbReference type="InterPro" id="IPR005532">
    <property type="entry name" value="SUMF_dom"/>
</dbReference>
<dbReference type="PANTHER" id="PTHR23150:SF19">
    <property type="entry name" value="FORMYLGLYCINE-GENERATING ENZYME"/>
    <property type="match status" value="1"/>
</dbReference>
<dbReference type="Gene3D" id="3.90.1580.10">
    <property type="entry name" value="paralog of FGE (formylglycine-generating enzyme)"/>
    <property type="match status" value="1"/>
</dbReference>
<feature type="region of interest" description="Disordered" evidence="1">
    <location>
        <begin position="1"/>
        <end position="20"/>
    </location>
</feature>
<evidence type="ECO:0000313" key="3">
    <source>
        <dbReference type="EMBL" id="MCH5599309.1"/>
    </source>
</evidence>
<dbReference type="InterPro" id="IPR042095">
    <property type="entry name" value="SUMF_sf"/>
</dbReference>
<dbReference type="Proteomes" id="UP001202248">
    <property type="component" value="Unassembled WGS sequence"/>
</dbReference>
<evidence type="ECO:0000259" key="2">
    <source>
        <dbReference type="Pfam" id="PF03781"/>
    </source>
</evidence>
<evidence type="ECO:0000313" key="4">
    <source>
        <dbReference type="Proteomes" id="UP001202248"/>
    </source>
</evidence>
<organism evidence="3 4">
    <name type="scientific">Niabella ginsengisoli</name>
    <dbReference type="NCBI Taxonomy" id="522298"/>
    <lineage>
        <taxon>Bacteria</taxon>
        <taxon>Pseudomonadati</taxon>
        <taxon>Bacteroidota</taxon>
        <taxon>Chitinophagia</taxon>
        <taxon>Chitinophagales</taxon>
        <taxon>Chitinophagaceae</taxon>
        <taxon>Niabella</taxon>
    </lineage>
</organism>
<sequence>MGADWRHPHGTGSSIDGKGNHPVVHVAYEDAQAYAKWAGKRLPTEAEWEYAGAAETPIKVMLGATS</sequence>
<dbReference type="SUPFAM" id="SSF56436">
    <property type="entry name" value="C-type lectin-like"/>
    <property type="match status" value="1"/>
</dbReference>
<dbReference type="InterPro" id="IPR051043">
    <property type="entry name" value="Sulfatase_Mod_Factor_Kinase"/>
</dbReference>
<keyword evidence="4" id="KW-1185">Reference proteome</keyword>
<name>A0ABS9SLQ7_9BACT</name>
<dbReference type="InterPro" id="IPR016187">
    <property type="entry name" value="CTDL_fold"/>
</dbReference>